<name>A0A1F5EXN3_9BACT</name>
<dbReference type="SUPFAM" id="SSF55681">
    <property type="entry name" value="Class II aaRS and biotin synthetases"/>
    <property type="match status" value="1"/>
</dbReference>
<dbReference type="PROSITE" id="PS50862">
    <property type="entry name" value="AA_TRNA_LIGASE_II"/>
    <property type="match status" value="1"/>
</dbReference>
<keyword evidence="1" id="KW-0436">Ligase</keyword>
<dbReference type="GO" id="GO:0006418">
    <property type="term" value="P:tRNA aminoacylation for protein translation"/>
    <property type="evidence" value="ECO:0007669"/>
    <property type="project" value="InterPro"/>
</dbReference>
<organism evidence="5 6">
    <name type="scientific">Candidatus Coatesbacteria bacterium RBG_13_66_14</name>
    <dbReference type="NCBI Taxonomy" id="1817816"/>
    <lineage>
        <taxon>Bacteria</taxon>
        <taxon>Candidatus Coatesiibacteriota</taxon>
    </lineage>
</organism>
<evidence type="ECO:0000313" key="6">
    <source>
        <dbReference type="Proteomes" id="UP000177187"/>
    </source>
</evidence>
<dbReference type="InterPro" id="IPR006195">
    <property type="entry name" value="aa-tRNA-synth_II"/>
</dbReference>
<evidence type="ECO:0000313" key="5">
    <source>
        <dbReference type="EMBL" id="OGD72125.1"/>
    </source>
</evidence>
<protein>
    <recommendedName>
        <fullName evidence="4">Aminoacyl-transfer RNA synthetases class-II family profile domain-containing protein</fullName>
    </recommendedName>
</protein>
<gene>
    <name evidence="5" type="ORF">A2Y64_09340</name>
</gene>
<keyword evidence="2" id="KW-0547">Nucleotide-binding</keyword>
<sequence>MQDAKRFHDATTRLRKFFAERGFIEVPVQSRLSILAACEDPYTVSMFTFAGEKWPLPQTGQMWLERELLTHPSWPGVFCASTSYRNEPHPIPGRHDLVFPMFEFEARGDVGDLVALEEELLRDLGMDAPRVMEYDAVCGRYGSAAVGAREEKLLERDYGRPVILTRFPFRSHPFWNMKEIGDRLFNKVDVILHGMETIGSAERSCDPEGMRANFHAVSHGKYALKLFELFGEGRVTGELDAYLALEMYPRFGGGIGLTRLTRALGLEEGKGAPALKAAECG</sequence>
<proteinExistence type="predicted"/>
<dbReference type="GO" id="GO:0005524">
    <property type="term" value="F:ATP binding"/>
    <property type="evidence" value="ECO:0007669"/>
    <property type="project" value="InterPro"/>
</dbReference>
<evidence type="ECO:0000256" key="3">
    <source>
        <dbReference type="ARBA" id="ARBA00022840"/>
    </source>
</evidence>
<evidence type="ECO:0000259" key="4">
    <source>
        <dbReference type="PROSITE" id="PS50862"/>
    </source>
</evidence>
<keyword evidence="3" id="KW-0067">ATP-binding</keyword>
<dbReference type="EMBL" id="MFAF01000131">
    <property type="protein sequence ID" value="OGD72125.1"/>
    <property type="molecule type" value="Genomic_DNA"/>
</dbReference>
<dbReference type="GO" id="GO:0004812">
    <property type="term" value="F:aminoacyl-tRNA ligase activity"/>
    <property type="evidence" value="ECO:0007669"/>
    <property type="project" value="InterPro"/>
</dbReference>
<evidence type="ECO:0000256" key="2">
    <source>
        <dbReference type="ARBA" id="ARBA00022741"/>
    </source>
</evidence>
<dbReference type="STRING" id="1817816.A2Y64_09340"/>
<dbReference type="InterPro" id="IPR004364">
    <property type="entry name" value="Aa-tRNA-synt_II"/>
</dbReference>
<dbReference type="Gene3D" id="3.30.930.10">
    <property type="entry name" value="Bira Bifunctional Protein, Domain 2"/>
    <property type="match status" value="2"/>
</dbReference>
<dbReference type="Pfam" id="PF00152">
    <property type="entry name" value="tRNA-synt_2"/>
    <property type="match status" value="1"/>
</dbReference>
<dbReference type="Proteomes" id="UP000177187">
    <property type="component" value="Unassembled WGS sequence"/>
</dbReference>
<accession>A0A1F5EXN3</accession>
<dbReference type="AlphaFoldDB" id="A0A1F5EXN3"/>
<evidence type="ECO:0000256" key="1">
    <source>
        <dbReference type="ARBA" id="ARBA00022598"/>
    </source>
</evidence>
<comment type="caution">
    <text evidence="5">The sequence shown here is derived from an EMBL/GenBank/DDBJ whole genome shotgun (WGS) entry which is preliminary data.</text>
</comment>
<reference evidence="5 6" key="1">
    <citation type="journal article" date="2016" name="Nat. Commun.">
        <title>Thousands of microbial genomes shed light on interconnected biogeochemical processes in an aquifer system.</title>
        <authorList>
            <person name="Anantharaman K."/>
            <person name="Brown C.T."/>
            <person name="Hug L.A."/>
            <person name="Sharon I."/>
            <person name="Castelle C.J."/>
            <person name="Probst A.J."/>
            <person name="Thomas B.C."/>
            <person name="Singh A."/>
            <person name="Wilkins M.J."/>
            <person name="Karaoz U."/>
            <person name="Brodie E.L."/>
            <person name="Williams K.H."/>
            <person name="Hubbard S.S."/>
            <person name="Banfield J.F."/>
        </authorList>
    </citation>
    <scope>NUCLEOTIDE SEQUENCE [LARGE SCALE GENOMIC DNA]</scope>
</reference>
<feature type="domain" description="Aminoacyl-transfer RNA synthetases class-II family profile" evidence="4">
    <location>
        <begin position="14"/>
        <end position="273"/>
    </location>
</feature>
<dbReference type="InterPro" id="IPR045864">
    <property type="entry name" value="aa-tRNA-synth_II/BPL/LPL"/>
</dbReference>